<organism evidence="2 3">
    <name type="scientific">Suhomyces tanzawaensis NRRL Y-17324</name>
    <dbReference type="NCBI Taxonomy" id="984487"/>
    <lineage>
        <taxon>Eukaryota</taxon>
        <taxon>Fungi</taxon>
        <taxon>Dikarya</taxon>
        <taxon>Ascomycota</taxon>
        <taxon>Saccharomycotina</taxon>
        <taxon>Pichiomycetes</taxon>
        <taxon>Debaryomycetaceae</taxon>
        <taxon>Suhomyces</taxon>
    </lineage>
</organism>
<feature type="transmembrane region" description="Helical" evidence="1">
    <location>
        <begin position="243"/>
        <end position="265"/>
    </location>
</feature>
<proteinExistence type="predicted"/>
<dbReference type="InterPro" id="IPR037997">
    <property type="entry name" value="Dgk1-like"/>
</dbReference>
<accession>A0A1E4SM12</accession>
<protein>
    <recommendedName>
        <fullName evidence="4">CTP-dependent diacylglycerol kinase 1</fullName>
    </recommendedName>
</protein>
<dbReference type="EMBL" id="KV453910">
    <property type="protein sequence ID" value="ODV80447.1"/>
    <property type="molecule type" value="Genomic_DNA"/>
</dbReference>
<feature type="transmembrane region" description="Helical" evidence="1">
    <location>
        <begin position="143"/>
        <end position="160"/>
    </location>
</feature>
<dbReference type="GO" id="GO:0005789">
    <property type="term" value="C:endoplasmic reticulum membrane"/>
    <property type="evidence" value="ECO:0007669"/>
    <property type="project" value="EnsemblFungi"/>
</dbReference>
<feature type="transmembrane region" description="Helical" evidence="1">
    <location>
        <begin position="210"/>
        <end position="231"/>
    </location>
</feature>
<evidence type="ECO:0008006" key="4">
    <source>
        <dbReference type="Google" id="ProtNLM"/>
    </source>
</evidence>
<keyword evidence="3" id="KW-1185">Reference proteome</keyword>
<keyword evidence="1" id="KW-0472">Membrane</keyword>
<feature type="transmembrane region" description="Helical" evidence="1">
    <location>
        <begin position="285"/>
        <end position="306"/>
    </location>
</feature>
<evidence type="ECO:0000313" key="3">
    <source>
        <dbReference type="Proteomes" id="UP000094285"/>
    </source>
</evidence>
<dbReference type="RefSeq" id="XP_020065569.1">
    <property type="nucleotide sequence ID" value="XM_020211444.1"/>
</dbReference>
<reference evidence="3" key="1">
    <citation type="submission" date="2016-05" db="EMBL/GenBank/DDBJ databases">
        <title>Comparative genomics of biotechnologically important yeasts.</title>
        <authorList>
            <consortium name="DOE Joint Genome Institute"/>
            <person name="Riley R."/>
            <person name="Haridas S."/>
            <person name="Wolfe K.H."/>
            <person name="Lopes M.R."/>
            <person name="Hittinger C.T."/>
            <person name="Goker M."/>
            <person name="Salamov A."/>
            <person name="Wisecaver J."/>
            <person name="Long T.M."/>
            <person name="Aerts A.L."/>
            <person name="Barry K."/>
            <person name="Choi C."/>
            <person name="Clum A."/>
            <person name="Coughlan A.Y."/>
            <person name="Deshpande S."/>
            <person name="Douglass A.P."/>
            <person name="Hanson S.J."/>
            <person name="Klenk H.-P."/>
            <person name="Labutti K."/>
            <person name="Lapidus A."/>
            <person name="Lindquist E."/>
            <person name="Lipzen A."/>
            <person name="Meier-Kolthoff J.P."/>
            <person name="Ohm R.A."/>
            <person name="Otillar R.P."/>
            <person name="Pangilinan J."/>
            <person name="Peng Y."/>
            <person name="Rokas A."/>
            <person name="Rosa C.A."/>
            <person name="Scheuner C."/>
            <person name="Sibirny A.A."/>
            <person name="Slot J.C."/>
            <person name="Stielow J.B."/>
            <person name="Sun H."/>
            <person name="Kurtzman C.P."/>
            <person name="Blackwell M."/>
            <person name="Grigoriev I.V."/>
            <person name="Jeffries T.W."/>
        </authorList>
    </citation>
    <scope>NUCLEOTIDE SEQUENCE [LARGE SCALE GENOMIC DNA]</scope>
    <source>
        <strain evidence="3">NRRL Y-17324</strain>
    </source>
</reference>
<name>A0A1E4SM12_9ASCO</name>
<dbReference type="Proteomes" id="UP000094285">
    <property type="component" value="Unassembled WGS sequence"/>
</dbReference>
<dbReference type="PANTHER" id="PTHR31303">
    <property type="entry name" value="CTP-DEPENDENT DIACYLGLYCEROL KINASE 1"/>
    <property type="match status" value="1"/>
</dbReference>
<evidence type="ECO:0000256" key="1">
    <source>
        <dbReference type="SAM" id="Phobius"/>
    </source>
</evidence>
<dbReference type="AlphaFoldDB" id="A0A1E4SM12"/>
<dbReference type="OrthoDB" id="5673at2759"/>
<feature type="transmembrane region" description="Helical" evidence="1">
    <location>
        <begin position="187"/>
        <end position="204"/>
    </location>
</feature>
<dbReference type="GO" id="GO:0004143">
    <property type="term" value="F:ATP-dependent diacylglycerol kinase activity"/>
    <property type="evidence" value="ECO:0007669"/>
    <property type="project" value="InterPro"/>
</dbReference>
<dbReference type="STRING" id="984487.A0A1E4SM12"/>
<dbReference type="GO" id="GO:2001210">
    <property type="term" value="P:regulation of isopentenyl diphosphate biosynthetic process, mevalonate pathway"/>
    <property type="evidence" value="ECO:0007669"/>
    <property type="project" value="EnsemblFungi"/>
</dbReference>
<keyword evidence="1" id="KW-0812">Transmembrane</keyword>
<dbReference type="GO" id="GO:0141035">
    <property type="term" value="F:CTP-dependent diacylglycerol kinase activity"/>
    <property type="evidence" value="ECO:0007669"/>
    <property type="project" value="EnsemblFungi"/>
</dbReference>
<sequence length="332" mass="37581">MSSAPATPRTPKVVQRVVPEKTILNFDSNETYVEDDDDTFMHQSSMILEYLDVLEDTTPDDTIQDELLNLLTEESTVEVPAESNTKEEPVADEKPALESIILAQTSEFRKFLVKHEVVRKLLHSSIGVFTLWLYTLGVHQTQIILPLATLFAVIFTNDYIRFQNPELNRKVVNTMWFLIREKEVNQYNGTLWYLVGLMIVFALFPKDISLMSVLLLSWADVSASTIGRQFGKYTPQITAGKSVAGSLASFVTGVFSCYLLYGYFIPNYNVNEPKDILWSESTSQLNFHVYALLSGFIASASEFINLWNIDDNFTIPVLSGFFLYGVAKAFEV</sequence>
<dbReference type="GeneID" id="30985580"/>
<evidence type="ECO:0000313" key="2">
    <source>
        <dbReference type="EMBL" id="ODV80447.1"/>
    </source>
</evidence>
<keyword evidence="1" id="KW-1133">Transmembrane helix</keyword>
<dbReference type="GO" id="GO:0006654">
    <property type="term" value="P:phosphatidic acid biosynthetic process"/>
    <property type="evidence" value="ECO:0007669"/>
    <property type="project" value="EnsemblFungi"/>
</dbReference>
<dbReference type="PANTHER" id="PTHR31303:SF1">
    <property type="entry name" value="CTP-DEPENDENT DIACYLGLYCEROL KINASE 1"/>
    <property type="match status" value="1"/>
</dbReference>
<gene>
    <name evidence="2" type="ORF">CANTADRAFT_88384</name>
</gene>